<evidence type="ECO:0000313" key="2">
    <source>
        <dbReference type="EMBL" id="GFY55183.1"/>
    </source>
</evidence>
<feature type="compositionally biased region" description="Basic and acidic residues" evidence="1">
    <location>
        <begin position="1"/>
        <end position="14"/>
    </location>
</feature>
<feature type="region of interest" description="Disordered" evidence="1">
    <location>
        <begin position="1"/>
        <end position="21"/>
    </location>
</feature>
<dbReference type="SUPFAM" id="SSF56672">
    <property type="entry name" value="DNA/RNA polymerases"/>
    <property type="match status" value="1"/>
</dbReference>
<dbReference type="InterPro" id="IPR043502">
    <property type="entry name" value="DNA/RNA_pol_sf"/>
</dbReference>
<dbReference type="AlphaFoldDB" id="A0A8X6XL41"/>
<proteinExistence type="predicted"/>
<dbReference type="Proteomes" id="UP000886998">
    <property type="component" value="Unassembled WGS sequence"/>
</dbReference>
<evidence type="ECO:0000256" key="1">
    <source>
        <dbReference type="SAM" id="MobiDB-lite"/>
    </source>
</evidence>
<gene>
    <name evidence="2" type="ORF">TNIN_473711</name>
</gene>
<dbReference type="Gene3D" id="3.30.70.270">
    <property type="match status" value="1"/>
</dbReference>
<dbReference type="GO" id="GO:0071897">
    <property type="term" value="P:DNA biosynthetic process"/>
    <property type="evidence" value="ECO:0007669"/>
    <property type="project" value="UniProtKB-ARBA"/>
</dbReference>
<name>A0A8X6XL41_9ARAC</name>
<evidence type="ECO:0000313" key="3">
    <source>
        <dbReference type="Proteomes" id="UP000886998"/>
    </source>
</evidence>
<organism evidence="2 3">
    <name type="scientific">Trichonephila inaurata madagascariensis</name>
    <dbReference type="NCBI Taxonomy" id="2747483"/>
    <lineage>
        <taxon>Eukaryota</taxon>
        <taxon>Metazoa</taxon>
        <taxon>Ecdysozoa</taxon>
        <taxon>Arthropoda</taxon>
        <taxon>Chelicerata</taxon>
        <taxon>Arachnida</taxon>
        <taxon>Araneae</taxon>
        <taxon>Araneomorphae</taxon>
        <taxon>Entelegynae</taxon>
        <taxon>Araneoidea</taxon>
        <taxon>Nephilidae</taxon>
        <taxon>Trichonephila</taxon>
        <taxon>Trichonephila inaurata</taxon>
    </lineage>
</organism>
<protein>
    <submittedName>
        <fullName evidence="2">Uncharacterized protein</fullName>
    </submittedName>
</protein>
<comment type="caution">
    <text evidence="2">The sequence shown here is derived from an EMBL/GenBank/DDBJ whole genome shotgun (WGS) entry which is preliminary data.</text>
</comment>
<reference evidence="2" key="1">
    <citation type="submission" date="2020-08" db="EMBL/GenBank/DDBJ databases">
        <title>Multicomponent nature underlies the extraordinary mechanical properties of spider dragline silk.</title>
        <authorList>
            <person name="Kono N."/>
            <person name="Nakamura H."/>
            <person name="Mori M."/>
            <person name="Yoshida Y."/>
            <person name="Ohtoshi R."/>
            <person name="Malay A.D."/>
            <person name="Moran D.A.P."/>
            <person name="Tomita M."/>
            <person name="Numata K."/>
            <person name="Arakawa K."/>
        </authorList>
    </citation>
    <scope>NUCLEOTIDE SEQUENCE</scope>
</reference>
<dbReference type="EMBL" id="BMAV01010238">
    <property type="protein sequence ID" value="GFY55183.1"/>
    <property type="molecule type" value="Genomic_DNA"/>
</dbReference>
<keyword evidence="3" id="KW-1185">Reference proteome</keyword>
<accession>A0A8X6XL41</accession>
<sequence>MKVRQSLRETENQKTTKVKLKKGVIRKLRKNKIEFQKRGFKRRAKPKVTIRGDKAEPRAFWDREKMSSRDPSSFLDSDGKVLLRPTTKKTATGLMGLESYYRDYIKNFSLIVLPLTNLTKKNIPNKIP</sequence>
<dbReference type="InterPro" id="IPR043128">
    <property type="entry name" value="Rev_trsase/Diguanyl_cyclase"/>
</dbReference>